<evidence type="ECO:0000313" key="4">
    <source>
        <dbReference type="RefSeq" id="XP_015074896.1"/>
    </source>
</evidence>
<sequence>MEKEKNRDHRNNIIPRSSANSPRLLRSKSGMSLPEIHTIDSVPPKLVNRSKSTTKLRSNSRGEENVSPLKMIKNNKKFQEKEDHHNHSTFAKFLQKRDNGSKSSSTTTTTATTTCVSTNNNSRSAWALSPGRPLPIVPKSPSSRKLKMDTSKDVSDSGGGRGGVTGVLKYFKQKKVSPILEEDFHQYRLMSNRLVQWRFVNARVEASMAAIKRVAQKKMFNVWLRISIMRNFTAEKKIEVQKMKHDIKINKIMNSQNCLLREWQRLELKNSEAVGRVARKLSAISLCLPLVDGAEAKVMSIYDAMISAEEVMDGIQDFIMNMQWQVEQSCYLLTQLIVILKQEEEFLEELESHLKTVNSLEVEEETLRVHCIQLAKERMTRWEGEDQS</sequence>
<feature type="region of interest" description="Disordered" evidence="2">
    <location>
        <begin position="92"/>
        <end position="159"/>
    </location>
</feature>
<reference evidence="4" key="2">
    <citation type="submission" date="2025-08" db="UniProtKB">
        <authorList>
            <consortium name="RefSeq"/>
        </authorList>
    </citation>
    <scope>IDENTIFICATION</scope>
</reference>
<accession>A0ABM1GRM4</accession>
<proteinExistence type="inferred from homology"/>
<keyword evidence="3" id="KW-1185">Reference proteome</keyword>
<evidence type="ECO:0000256" key="1">
    <source>
        <dbReference type="ARBA" id="ARBA00010016"/>
    </source>
</evidence>
<evidence type="ECO:0000313" key="3">
    <source>
        <dbReference type="Proteomes" id="UP000694930"/>
    </source>
</evidence>
<dbReference type="RefSeq" id="XP_015074896.1">
    <property type="nucleotide sequence ID" value="XM_015219410.2"/>
</dbReference>
<reference evidence="3" key="1">
    <citation type="journal article" date="2014" name="Nat. Genet.">
        <title>The genome of the stress-tolerant wild tomato species Solanum pennellii.</title>
        <authorList>
            <person name="Bolger A."/>
            <person name="Scossa F."/>
            <person name="Bolger M.E."/>
            <person name="Lanz C."/>
            <person name="Maumus F."/>
            <person name="Tohge T."/>
            <person name="Quesneville H."/>
            <person name="Alseekh S."/>
            <person name="Sorensen I."/>
            <person name="Lichtenstein G."/>
            <person name="Fich E.A."/>
            <person name="Conte M."/>
            <person name="Keller H."/>
            <person name="Schneeberger K."/>
            <person name="Schwacke R."/>
            <person name="Ofner I."/>
            <person name="Vrebalov J."/>
            <person name="Xu Y."/>
            <person name="Osorio S."/>
            <person name="Aflitos S.A."/>
            <person name="Schijlen E."/>
            <person name="Jimenez-Gomez J.M."/>
            <person name="Ryngajllo M."/>
            <person name="Kimura S."/>
            <person name="Kumar R."/>
            <person name="Koenig D."/>
            <person name="Headland L.R."/>
            <person name="Maloof J.N."/>
            <person name="Sinha N."/>
            <person name="van Ham R.C."/>
            <person name="Lankhorst R.K."/>
            <person name="Mao L."/>
            <person name="Vogel A."/>
            <person name="Arsova B."/>
            <person name="Panstruga R."/>
            <person name="Fei Z."/>
            <person name="Rose J.K."/>
            <person name="Zamir D."/>
            <person name="Carrari F."/>
            <person name="Giovannoni J.J."/>
            <person name="Weigel D."/>
            <person name="Usadel B."/>
            <person name="Fernie A.R."/>
        </authorList>
    </citation>
    <scope>NUCLEOTIDE SEQUENCE [LARGE SCALE GENOMIC DNA]</scope>
    <source>
        <strain evidence="3">cv. LA0716</strain>
    </source>
</reference>
<dbReference type="InterPro" id="IPR007573">
    <property type="entry name" value="QWRF"/>
</dbReference>
<evidence type="ECO:0000256" key="2">
    <source>
        <dbReference type="SAM" id="MobiDB-lite"/>
    </source>
</evidence>
<dbReference type="PANTHER" id="PTHR31807:SF27">
    <property type="entry name" value="QWRF MOTIF-CONTAINING PROTEIN 7"/>
    <property type="match status" value="1"/>
</dbReference>
<feature type="compositionally biased region" description="Low complexity" evidence="2">
    <location>
        <begin position="101"/>
        <end position="124"/>
    </location>
</feature>
<comment type="similarity">
    <text evidence="1">Belongs to the QWRF family.</text>
</comment>
<dbReference type="PANTHER" id="PTHR31807">
    <property type="entry name" value="AUGMIN FAMILY MEMBER"/>
    <property type="match status" value="1"/>
</dbReference>
<organism evidence="3 4">
    <name type="scientific">Solanum pennellii</name>
    <name type="common">Tomato</name>
    <name type="synonym">Lycopersicon pennellii</name>
    <dbReference type="NCBI Taxonomy" id="28526"/>
    <lineage>
        <taxon>Eukaryota</taxon>
        <taxon>Viridiplantae</taxon>
        <taxon>Streptophyta</taxon>
        <taxon>Embryophyta</taxon>
        <taxon>Tracheophyta</taxon>
        <taxon>Spermatophyta</taxon>
        <taxon>Magnoliopsida</taxon>
        <taxon>eudicotyledons</taxon>
        <taxon>Gunneridae</taxon>
        <taxon>Pentapetalae</taxon>
        <taxon>asterids</taxon>
        <taxon>lamiids</taxon>
        <taxon>Solanales</taxon>
        <taxon>Solanaceae</taxon>
        <taxon>Solanoideae</taxon>
        <taxon>Solaneae</taxon>
        <taxon>Solanum</taxon>
        <taxon>Solanum subgen. Lycopersicon</taxon>
    </lineage>
</organism>
<protein>
    <submittedName>
        <fullName evidence="4">QWRF motif-containing protein 7</fullName>
    </submittedName>
</protein>
<gene>
    <name evidence="4" type="primary">LOC107018828</name>
</gene>
<name>A0ABM1GRM4_SOLPN</name>
<feature type="compositionally biased region" description="Basic and acidic residues" evidence="2">
    <location>
        <begin position="1"/>
        <end position="11"/>
    </location>
</feature>
<dbReference type="Proteomes" id="UP000694930">
    <property type="component" value="Chromosome 5"/>
</dbReference>
<feature type="region of interest" description="Disordered" evidence="2">
    <location>
        <begin position="1"/>
        <end position="71"/>
    </location>
</feature>
<feature type="compositionally biased region" description="Polar residues" evidence="2">
    <location>
        <begin position="49"/>
        <end position="59"/>
    </location>
</feature>
<dbReference type="Pfam" id="PF04484">
    <property type="entry name" value="QWRF"/>
    <property type="match status" value="1"/>
</dbReference>
<dbReference type="GeneID" id="107018828"/>
<feature type="compositionally biased region" description="Basic and acidic residues" evidence="2">
    <location>
        <begin position="146"/>
        <end position="155"/>
    </location>
</feature>